<evidence type="ECO:0000313" key="3">
    <source>
        <dbReference type="Proteomes" id="UP000593566"/>
    </source>
</evidence>
<dbReference type="Proteomes" id="UP000593566">
    <property type="component" value="Unassembled WGS sequence"/>
</dbReference>
<keyword evidence="1" id="KW-0732">Signal</keyword>
<dbReference type="GeneID" id="59334914"/>
<organism evidence="2 3">
    <name type="scientific">Letharia lupina</name>
    <dbReference type="NCBI Taxonomy" id="560253"/>
    <lineage>
        <taxon>Eukaryota</taxon>
        <taxon>Fungi</taxon>
        <taxon>Dikarya</taxon>
        <taxon>Ascomycota</taxon>
        <taxon>Pezizomycotina</taxon>
        <taxon>Lecanoromycetes</taxon>
        <taxon>OSLEUM clade</taxon>
        <taxon>Lecanoromycetidae</taxon>
        <taxon>Lecanorales</taxon>
        <taxon>Lecanorineae</taxon>
        <taxon>Parmeliaceae</taxon>
        <taxon>Letharia</taxon>
    </lineage>
</organism>
<keyword evidence="3" id="KW-1185">Reference proteome</keyword>
<feature type="chain" id="PRO_5034089524" evidence="1">
    <location>
        <begin position="23"/>
        <end position="161"/>
    </location>
</feature>
<evidence type="ECO:0000256" key="1">
    <source>
        <dbReference type="SAM" id="SignalP"/>
    </source>
</evidence>
<reference evidence="2 3" key="1">
    <citation type="journal article" date="2020" name="Genomics">
        <title>Complete, high-quality genomes from long-read metagenomic sequencing of two wolf lichen thalli reveals enigmatic genome architecture.</title>
        <authorList>
            <person name="McKenzie S.K."/>
            <person name="Walston R.F."/>
            <person name="Allen J.L."/>
        </authorList>
    </citation>
    <scope>NUCLEOTIDE SEQUENCE [LARGE SCALE GENOMIC DNA]</scope>
    <source>
        <strain evidence="2">WasteWater1</strain>
    </source>
</reference>
<gene>
    <name evidence="2" type="ORF">HO133_006513</name>
</gene>
<dbReference type="AlphaFoldDB" id="A0A8H6F7C4"/>
<proteinExistence type="predicted"/>
<evidence type="ECO:0000313" key="2">
    <source>
        <dbReference type="EMBL" id="KAF6217686.1"/>
    </source>
</evidence>
<dbReference type="RefSeq" id="XP_037147121.1">
    <property type="nucleotide sequence ID" value="XM_037297411.1"/>
</dbReference>
<accession>A0A8H6F7C4</accession>
<protein>
    <submittedName>
        <fullName evidence="2">Uncharacterized protein</fullName>
    </submittedName>
</protein>
<dbReference type="EMBL" id="JACCJB010000025">
    <property type="protein sequence ID" value="KAF6217686.1"/>
    <property type="molecule type" value="Genomic_DNA"/>
</dbReference>
<name>A0A8H6F7C4_9LECA</name>
<feature type="signal peptide" evidence="1">
    <location>
        <begin position="1"/>
        <end position="22"/>
    </location>
</feature>
<comment type="caution">
    <text evidence="2">The sequence shown here is derived from an EMBL/GenBank/DDBJ whole genome shotgun (WGS) entry which is preliminary data.</text>
</comment>
<sequence>MTARVTSYLAIGLFFHISATAAAPALRPPPNPFYYAIPDSDATLELSPLGLIRGRDENVVEQVLNKATQASLDPYRPLVAMSEDGYQLQDEGFLLGVTPSAEIPGEEHLTWGRWTDALAGIHGYVEAYPGYDLTFDIWVTPEVGQSKGYVVGTGFAITRRR</sequence>